<reference evidence="2 3" key="1">
    <citation type="submission" date="2021-06" db="EMBL/GenBank/DDBJ databases">
        <title>Caerostris extrusa draft genome.</title>
        <authorList>
            <person name="Kono N."/>
            <person name="Arakawa K."/>
        </authorList>
    </citation>
    <scope>NUCLEOTIDE SEQUENCE [LARGE SCALE GENOMIC DNA]</scope>
</reference>
<proteinExistence type="predicted"/>
<comment type="caution">
    <text evidence="2">The sequence shown here is derived from an EMBL/GenBank/DDBJ whole genome shotgun (WGS) entry which is preliminary data.</text>
</comment>
<accession>A0AAV4SE11</accession>
<name>A0AAV4SE11_CAEEX</name>
<feature type="region of interest" description="Disordered" evidence="1">
    <location>
        <begin position="57"/>
        <end position="81"/>
    </location>
</feature>
<dbReference type="AlphaFoldDB" id="A0AAV4SE11"/>
<feature type="compositionally biased region" description="Low complexity" evidence="1">
    <location>
        <begin position="59"/>
        <end position="81"/>
    </location>
</feature>
<keyword evidence="3" id="KW-1185">Reference proteome</keyword>
<dbReference type="EMBL" id="BPLR01009506">
    <property type="protein sequence ID" value="GIY32415.1"/>
    <property type="molecule type" value="Genomic_DNA"/>
</dbReference>
<organism evidence="2 3">
    <name type="scientific">Caerostris extrusa</name>
    <name type="common">Bark spider</name>
    <name type="synonym">Caerostris bankana</name>
    <dbReference type="NCBI Taxonomy" id="172846"/>
    <lineage>
        <taxon>Eukaryota</taxon>
        <taxon>Metazoa</taxon>
        <taxon>Ecdysozoa</taxon>
        <taxon>Arthropoda</taxon>
        <taxon>Chelicerata</taxon>
        <taxon>Arachnida</taxon>
        <taxon>Araneae</taxon>
        <taxon>Araneomorphae</taxon>
        <taxon>Entelegynae</taxon>
        <taxon>Araneoidea</taxon>
        <taxon>Araneidae</taxon>
        <taxon>Caerostris</taxon>
    </lineage>
</organism>
<evidence type="ECO:0000313" key="2">
    <source>
        <dbReference type="EMBL" id="GIY32415.1"/>
    </source>
</evidence>
<dbReference type="Proteomes" id="UP001054945">
    <property type="component" value="Unassembled WGS sequence"/>
</dbReference>
<protein>
    <submittedName>
        <fullName evidence="2">Neprilysin-1</fullName>
    </submittedName>
</protein>
<evidence type="ECO:0000256" key="1">
    <source>
        <dbReference type="SAM" id="MobiDB-lite"/>
    </source>
</evidence>
<gene>
    <name evidence="2" type="primary">Nep1_6</name>
    <name evidence="2" type="ORF">CEXT_367481</name>
</gene>
<evidence type="ECO:0000313" key="3">
    <source>
        <dbReference type="Proteomes" id="UP001054945"/>
    </source>
</evidence>
<sequence length="95" mass="9675">MVLKATHSPNQSDNLPEYEMLANGNPGKKPAVRIQENPLAEVAVDKPPNDMVQLRIEKGASGASPAPGTASGPPSSCCSASPPSCWGCCAAPSST</sequence>